<evidence type="ECO:0000256" key="1">
    <source>
        <dbReference type="ARBA" id="ARBA00010928"/>
    </source>
</evidence>
<keyword evidence="5" id="KW-1185">Reference proteome</keyword>
<dbReference type="Gene3D" id="3.40.50.720">
    <property type="entry name" value="NAD(P)-binding Rossmann-like Domain"/>
    <property type="match status" value="1"/>
</dbReference>
<name>A0ABN5LWI5_9BACT</name>
<proteinExistence type="inferred from homology"/>
<comment type="similarity">
    <text evidence="1">Belongs to the Gfo/Idh/MocA family.</text>
</comment>
<dbReference type="PANTHER" id="PTHR43708">
    <property type="entry name" value="CONSERVED EXPRESSED OXIDOREDUCTASE (EUROFUNG)"/>
    <property type="match status" value="1"/>
</dbReference>
<evidence type="ECO:0000313" key="4">
    <source>
        <dbReference type="EMBL" id="AWO02155.1"/>
    </source>
</evidence>
<keyword evidence="2" id="KW-0560">Oxidoreductase</keyword>
<protein>
    <submittedName>
        <fullName evidence="4">Oxidoreductase</fullName>
    </submittedName>
</protein>
<dbReference type="EMBL" id="CP029600">
    <property type="protein sequence ID" value="AWO02155.1"/>
    <property type="molecule type" value="Genomic_DNA"/>
</dbReference>
<dbReference type="SUPFAM" id="SSF51735">
    <property type="entry name" value="NAD(P)-binding Rossmann-fold domains"/>
    <property type="match status" value="1"/>
</dbReference>
<organism evidence="4 5">
    <name type="scientific">Chitinophaga alhagiae</name>
    <dbReference type="NCBI Taxonomy" id="2203219"/>
    <lineage>
        <taxon>Bacteria</taxon>
        <taxon>Pseudomonadati</taxon>
        <taxon>Bacteroidota</taxon>
        <taxon>Chitinophagia</taxon>
        <taxon>Chitinophagales</taxon>
        <taxon>Chitinophagaceae</taxon>
        <taxon>Chitinophaga</taxon>
    </lineage>
</organism>
<reference evidence="4 5" key="1">
    <citation type="submission" date="2018-05" db="EMBL/GenBank/DDBJ databases">
        <title>Chitinophaga sp. nov., isolated from rhizosphere soil of Alhagi.</title>
        <authorList>
            <person name="Liu Y."/>
        </authorList>
    </citation>
    <scope>NUCLEOTIDE SEQUENCE [LARGE SCALE GENOMIC DNA]</scope>
    <source>
        <strain evidence="4 5">T22</strain>
    </source>
</reference>
<evidence type="ECO:0000259" key="3">
    <source>
        <dbReference type="Pfam" id="PF01408"/>
    </source>
</evidence>
<evidence type="ECO:0000256" key="2">
    <source>
        <dbReference type="ARBA" id="ARBA00023002"/>
    </source>
</evidence>
<dbReference type="Pfam" id="PF01408">
    <property type="entry name" value="GFO_IDH_MocA"/>
    <property type="match status" value="1"/>
</dbReference>
<dbReference type="InterPro" id="IPR000683">
    <property type="entry name" value="Gfo/Idh/MocA-like_OxRdtase_N"/>
</dbReference>
<feature type="domain" description="Gfo/Idh/MocA-like oxidoreductase N-terminal" evidence="3">
    <location>
        <begin position="51"/>
        <end position="143"/>
    </location>
</feature>
<sequence>MIKLGIIGMSPGNAHPYSWSSIINGQFDAGEIIKAGYPAVADYLQVNQDTLGIPHARVARVWTQDELLSRSIARSAGIDRVVENMEDMVSEVDAVILARDDPHQHVQMAHPFIEAGIPLFVDKPLAATIEDLKWFRQAVQAGKKLMSCSSMRYAAECRTAKTELPGLGNISFVSAVGKKDWLKYGVHMLEALFFLLDDPRPVRVKHIGTAEKASVQVRFESGIHAMVHLIDDISPTFQLHVYGKQHWKFIDIRNSYAMFRQNIQSFLQFVETGVSPIEFYKTDQIIQVVIAGILSYENGGQEIQLPLTI</sequence>
<dbReference type="InterPro" id="IPR036291">
    <property type="entry name" value="NAD(P)-bd_dom_sf"/>
</dbReference>
<gene>
    <name evidence="4" type="ORF">DLD77_00735</name>
</gene>
<dbReference type="PANTHER" id="PTHR43708:SF5">
    <property type="entry name" value="CONSERVED EXPRESSED OXIDOREDUCTASE (EUROFUNG)-RELATED"/>
    <property type="match status" value="1"/>
</dbReference>
<evidence type="ECO:0000313" key="5">
    <source>
        <dbReference type="Proteomes" id="UP000246099"/>
    </source>
</evidence>
<accession>A0ABN5LWI5</accession>
<dbReference type="Proteomes" id="UP000246099">
    <property type="component" value="Chromosome"/>
</dbReference>
<dbReference type="InterPro" id="IPR051317">
    <property type="entry name" value="Gfo/Idh/MocA_oxidoreduct"/>
</dbReference>